<keyword evidence="1" id="KW-0805">Transcription regulation</keyword>
<name>A0AAE4W8X7_AGRVI</name>
<evidence type="ECO:0000313" key="6">
    <source>
        <dbReference type="Proteomes" id="UP000436692"/>
    </source>
</evidence>
<dbReference type="InterPro" id="IPR039418">
    <property type="entry name" value="LexA-like"/>
</dbReference>
<accession>A0AAE4W8X7</accession>
<dbReference type="PANTHER" id="PTHR40661">
    <property type="match status" value="1"/>
</dbReference>
<evidence type="ECO:0000256" key="2">
    <source>
        <dbReference type="ARBA" id="ARBA00023125"/>
    </source>
</evidence>
<dbReference type="Gene3D" id="1.10.260.40">
    <property type="entry name" value="lambda repressor-like DNA-binding domains"/>
    <property type="match status" value="1"/>
</dbReference>
<dbReference type="InterPro" id="IPR015927">
    <property type="entry name" value="Peptidase_S24_S26A/B/C"/>
</dbReference>
<dbReference type="EMBL" id="WPHM01000001">
    <property type="protein sequence ID" value="MUZ55938.1"/>
    <property type="molecule type" value="Genomic_DNA"/>
</dbReference>
<dbReference type="CDD" id="cd00093">
    <property type="entry name" value="HTH_XRE"/>
    <property type="match status" value="1"/>
</dbReference>
<dbReference type="PANTHER" id="PTHR40661:SF3">
    <property type="entry name" value="FELS-1 PROPHAGE TRANSCRIPTIONAL REGULATOR"/>
    <property type="match status" value="1"/>
</dbReference>
<dbReference type="CDD" id="cd06529">
    <property type="entry name" value="S24_LexA-like"/>
    <property type="match status" value="1"/>
</dbReference>
<protein>
    <recommendedName>
        <fullName evidence="4">HTH cro/C1-type domain-containing protein</fullName>
    </recommendedName>
</protein>
<evidence type="ECO:0000256" key="3">
    <source>
        <dbReference type="ARBA" id="ARBA00023163"/>
    </source>
</evidence>
<evidence type="ECO:0000313" key="5">
    <source>
        <dbReference type="EMBL" id="MUZ55938.1"/>
    </source>
</evidence>
<proteinExistence type="predicted"/>
<dbReference type="AlphaFoldDB" id="A0AAE4W8X7"/>
<dbReference type="InterPro" id="IPR010982">
    <property type="entry name" value="Lambda_DNA-bd_dom_sf"/>
</dbReference>
<comment type="caution">
    <text evidence="5">The sequence shown here is derived from an EMBL/GenBank/DDBJ whole genome shotgun (WGS) entry which is preliminary data.</text>
</comment>
<dbReference type="InterPro" id="IPR001387">
    <property type="entry name" value="Cro/C1-type_HTH"/>
</dbReference>
<dbReference type="Pfam" id="PF00717">
    <property type="entry name" value="Peptidase_S24"/>
    <property type="match status" value="1"/>
</dbReference>
<evidence type="ECO:0000259" key="4">
    <source>
        <dbReference type="PROSITE" id="PS50943"/>
    </source>
</evidence>
<dbReference type="SUPFAM" id="SSF47413">
    <property type="entry name" value="lambda repressor-like DNA-binding domains"/>
    <property type="match status" value="1"/>
</dbReference>
<dbReference type="PROSITE" id="PS50943">
    <property type="entry name" value="HTH_CROC1"/>
    <property type="match status" value="1"/>
</dbReference>
<keyword evidence="3" id="KW-0804">Transcription</keyword>
<reference evidence="5 6" key="1">
    <citation type="submission" date="2019-12" db="EMBL/GenBank/DDBJ databases">
        <title>Whole-genome sequencing of Allorhizobium vitis.</title>
        <authorList>
            <person name="Gan H.M."/>
            <person name="Szegedi E."/>
            <person name="Burr T."/>
            <person name="Savka M.A."/>
        </authorList>
    </citation>
    <scope>NUCLEOTIDE SEQUENCE [LARGE SCALE GENOMIC DNA]</scope>
    <source>
        <strain evidence="5 6">CG989</strain>
    </source>
</reference>
<keyword evidence="2" id="KW-0238">DNA-binding</keyword>
<dbReference type="Gene3D" id="2.10.109.10">
    <property type="entry name" value="Umud Fragment, subunit A"/>
    <property type="match status" value="1"/>
</dbReference>
<evidence type="ECO:0000256" key="1">
    <source>
        <dbReference type="ARBA" id="ARBA00023015"/>
    </source>
</evidence>
<organism evidence="5 6">
    <name type="scientific">Agrobacterium vitis</name>
    <name type="common">Rhizobium vitis</name>
    <dbReference type="NCBI Taxonomy" id="373"/>
    <lineage>
        <taxon>Bacteria</taxon>
        <taxon>Pseudomonadati</taxon>
        <taxon>Pseudomonadota</taxon>
        <taxon>Alphaproteobacteria</taxon>
        <taxon>Hyphomicrobiales</taxon>
        <taxon>Rhizobiaceae</taxon>
        <taxon>Rhizobium/Agrobacterium group</taxon>
        <taxon>Agrobacterium</taxon>
    </lineage>
</organism>
<dbReference type="Proteomes" id="UP000436692">
    <property type="component" value="Unassembled WGS sequence"/>
</dbReference>
<dbReference type="SUPFAM" id="SSF51306">
    <property type="entry name" value="LexA/Signal peptidase"/>
    <property type="match status" value="1"/>
</dbReference>
<sequence length="240" mass="26591">MYHTNTNTGYIPYMSTGHVPLSWLRATGDISPMESLQTAEIIARVKKRAEELDLSMRKVSLLSGHGPDLVRDWTRPGKAVLPRLDSIQKIAHVLNVSAGWLAFGEKNSDAGQEPIQIPLISWVAASPFAETGFIEHQASAERISVHGLKPAAYFALTVQGDSMNRVAPEGTTIIVNASAKELLPRKFYIFRKDETATFKRFMSNPDRLEPYSTNPQHEAMSIDAETFVLGQVVRVITDLS</sequence>
<dbReference type="InterPro" id="IPR036286">
    <property type="entry name" value="LexA/Signal_pep-like_sf"/>
</dbReference>
<feature type="domain" description="HTH cro/C1-type" evidence="4">
    <location>
        <begin position="82"/>
        <end position="101"/>
    </location>
</feature>
<dbReference type="GO" id="GO:0003677">
    <property type="term" value="F:DNA binding"/>
    <property type="evidence" value="ECO:0007669"/>
    <property type="project" value="UniProtKB-KW"/>
</dbReference>
<gene>
    <name evidence="5" type="ORF">GOZ95_00525</name>
</gene>